<dbReference type="EMBL" id="DWWT01000004">
    <property type="protein sequence ID" value="HJC04831.1"/>
    <property type="molecule type" value="Genomic_DNA"/>
</dbReference>
<name>A0A9D2MYK8_9FIRM</name>
<dbReference type="PANTHER" id="PTHR43267">
    <property type="entry name" value="TRNA THREONYLCARBAMOYLADENOSINE DEHYDRATASE"/>
    <property type="match status" value="1"/>
</dbReference>
<dbReference type="SUPFAM" id="SSF69572">
    <property type="entry name" value="Activating enzymes of the ubiquitin-like proteins"/>
    <property type="match status" value="1"/>
</dbReference>
<reference evidence="3" key="2">
    <citation type="submission" date="2021-04" db="EMBL/GenBank/DDBJ databases">
        <authorList>
            <person name="Gilroy R."/>
        </authorList>
    </citation>
    <scope>NUCLEOTIDE SEQUENCE</scope>
    <source>
        <strain evidence="3">CHK180-15479</strain>
    </source>
</reference>
<feature type="region of interest" description="Disordered" evidence="1">
    <location>
        <begin position="199"/>
        <end position="222"/>
    </location>
</feature>
<dbReference type="Pfam" id="PF00899">
    <property type="entry name" value="ThiF"/>
    <property type="match status" value="1"/>
</dbReference>
<protein>
    <submittedName>
        <fullName evidence="3">tRNA threonylcarbamoyladenosine dehydratase</fullName>
    </submittedName>
</protein>
<evidence type="ECO:0000313" key="4">
    <source>
        <dbReference type="Proteomes" id="UP000823910"/>
    </source>
</evidence>
<dbReference type="GO" id="GO:0061503">
    <property type="term" value="F:tRNA threonylcarbamoyladenosine dehydratase"/>
    <property type="evidence" value="ECO:0007669"/>
    <property type="project" value="TreeGrafter"/>
</dbReference>
<dbReference type="Proteomes" id="UP000823910">
    <property type="component" value="Unassembled WGS sequence"/>
</dbReference>
<evidence type="ECO:0000256" key="1">
    <source>
        <dbReference type="SAM" id="MobiDB-lite"/>
    </source>
</evidence>
<proteinExistence type="predicted"/>
<evidence type="ECO:0000313" key="3">
    <source>
        <dbReference type="EMBL" id="HJC04831.1"/>
    </source>
</evidence>
<dbReference type="CDD" id="cd00755">
    <property type="entry name" value="YgdL_like"/>
    <property type="match status" value="1"/>
</dbReference>
<dbReference type="InterPro" id="IPR000594">
    <property type="entry name" value="ThiF_NAD_FAD-bd"/>
</dbReference>
<dbReference type="InterPro" id="IPR035985">
    <property type="entry name" value="Ubiquitin-activating_enz"/>
</dbReference>
<dbReference type="GO" id="GO:0061504">
    <property type="term" value="P:cyclic threonylcarbamoyladenosine biosynthetic process"/>
    <property type="evidence" value="ECO:0007669"/>
    <property type="project" value="TreeGrafter"/>
</dbReference>
<organism evidence="3 4">
    <name type="scientific">Candidatus Enterocloster excrementipullorum</name>
    <dbReference type="NCBI Taxonomy" id="2838559"/>
    <lineage>
        <taxon>Bacteria</taxon>
        <taxon>Bacillati</taxon>
        <taxon>Bacillota</taxon>
        <taxon>Clostridia</taxon>
        <taxon>Lachnospirales</taxon>
        <taxon>Lachnospiraceae</taxon>
        <taxon>Enterocloster</taxon>
    </lineage>
</organism>
<sequence length="247" mass="26386">MPHEFSRMEMLIGSSALSRLSSASVAVFGLGGVGSHAAEALARCGVGRLILIDNDTVSLTNINRQAVAFHSTLGLPKTQVMKEKIRDICPRIQTLTYETFVLPDNTDVLFADIRQAMGDAPLTYIVDAIDTVAAKLALASYASANRIPLISAMGTGNKLHPELLRISDIKETSVCPLCRVMRRELKARQIPSLKVCWSPEQPLTPAPPSPEEAASGPRRSIPGSTAFVPPAAGLLMAGEAVREICGL</sequence>
<dbReference type="PANTHER" id="PTHR43267:SF1">
    <property type="entry name" value="TRNA THREONYLCARBAMOYLADENOSINE DEHYDRATASE"/>
    <property type="match status" value="1"/>
</dbReference>
<dbReference type="Gene3D" id="3.40.50.720">
    <property type="entry name" value="NAD(P)-binding Rossmann-like Domain"/>
    <property type="match status" value="1"/>
</dbReference>
<reference evidence="3" key="1">
    <citation type="journal article" date="2021" name="PeerJ">
        <title>Extensive microbial diversity within the chicken gut microbiome revealed by metagenomics and culture.</title>
        <authorList>
            <person name="Gilroy R."/>
            <person name="Ravi A."/>
            <person name="Getino M."/>
            <person name="Pursley I."/>
            <person name="Horton D.L."/>
            <person name="Alikhan N.F."/>
            <person name="Baker D."/>
            <person name="Gharbi K."/>
            <person name="Hall N."/>
            <person name="Watson M."/>
            <person name="Adriaenssens E.M."/>
            <person name="Foster-Nyarko E."/>
            <person name="Jarju S."/>
            <person name="Secka A."/>
            <person name="Antonio M."/>
            <person name="Oren A."/>
            <person name="Chaudhuri R.R."/>
            <person name="La Ragione R."/>
            <person name="Hildebrand F."/>
            <person name="Pallen M.J."/>
        </authorList>
    </citation>
    <scope>NUCLEOTIDE SEQUENCE</scope>
    <source>
        <strain evidence="3">CHK180-15479</strain>
    </source>
</reference>
<comment type="caution">
    <text evidence="3">The sequence shown here is derived from an EMBL/GenBank/DDBJ whole genome shotgun (WGS) entry which is preliminary data.</text>
</comment>
<evidence type="ECO:0000259" key="2">
    <source>
        <dbReference type="Pfam" id="PF00899"/>
    </source>
</evidence>
<accession>A0A9D2MYK8</accession>
<dbReference type="GO" id="GO:0008641">
    <property type="term" value="F:ubiquitin-like modifier activating enzyme activity"/>
    <property type="evidence" value="ECO:0007669"/>
    <property type="project" value="InterPro"/>
</dbReference>
<feature type="domain" description="THIF-type NAD/FAD binding fold" evidence="2">
    <location>
        <begin position="9"/>
        <end position="246"/>
    </location>
</feature>
<dbReference type="AlphaFoldDB" id="A0A9D2MYK8"/>
<gene>
    <name evidence="3" type="ORF">H9704_01535</name>
</gene>
<dbReference type="InterPro" id="IPR045886">
    <property type="entry name" value="ThiF/MoeB/HesA"/>
</dbReference>